<evidence type="ECO:0000256" key="3">
    <source>
        <dbReference type="ARBA" id="ARBA00022516"/>
    </source>
</evidence>
<dbReference type="InterPro" id="IPR005804">
    <property type="entry name" value="FA_desaturase_dom"/>
</dbReference>
<keyword evidence="4 12" id="KW-0812">Transmembrane</keyword>
<evidence type="ECO:0000256" key="12">
    <source>
        <dbReference type="SAM" id="Phobius"/>
    </source>
</evidence>
<proteinExistence type="inferred from homology"/>
<dbReference type="PANTHER" id="PTHR11351">
    <property type="entry name" value="ACYL-COA DESATURASE"/>
    <property type="match status" value="1"/>
</dbReference>
<evidence type="ECO:0000259" key="13">
    <source>
        <dbReference type="Pfam" id="PF00487"/>
    </source>
</evidence>
<feature type="transmembrane region" description="Helical" evidence="12">
    <location>
        <begin position="6"/>
        <end position="27"/>
    </location>
</feature>
<keyword evidence="9" id="KW-0443">Lipid metabolism</keyword>
<accession>A0ABS9BHP0</accession>
<evidence type="ECO:0000256" key="11">
    <source>
        <dbReference type="ARBA" id="ARBA00023160"/>
    </source>
</evidence>
<organism evidence="14 15">
    <name type="scientific">Flavihumibacter fluminis</name>
    <dbReference type="NCBI Taxonomy" id="2909236"/>
    <lineage>
        <taxon>Bacteria</taxon>
        <taxon>Pseudomonadati</taxon>
        <taxon>Bacteroidota</taxon>
        <taxon>Chitinophagia</taxon>
        <taxon>Chitinophagales</taxon>
        <taxon>Chitinophagaceae</taxon>
        <taxon>Flavihumibacter</taxon>
    </lineage>
</organism>
<name>A0ABS9BHP0_9BACT</name>
<comment type="subcellular location">
    <subcellularLocation>
        <location evidence="1">Membrane</location>
        <topology evidence="1">Multi-pass membrane protein</topology>
    </subcellularLocation>
</comment>
<evidence type="ECO:0000256" key="4">
    <source>
        <dbReference type="ARBA" id="ARBA00022692"/>
    </source>
</evidence>
<dbReference type="Proteomes" id="UP001200145">
    <property type="component" value="Unassembled WGS sequence"/>
</dbReference>
<protein>
    <submittedName>
        <fullName evidence="14">Acyl-CoA desaturase</fullName>
    </submittedName>
</protein>
<keyword evidence="5" id="KW-0276">Fatty acid metabolism</keyword>
<evidence type="ECO:0000256" key="1">
    <source>
        <dbReference type="ARBA" id="ARBA00004141"/>
    </source>
</evidence>
<evidence type="ECO:0000256" key="9">
    <source>
        <dbReference type="ARBA" id="ARBA00023098"/>
    </source>
</evidence>
<keyword evidence="15" id="KW-1185">Reference proteome</keyword>
<feature type="domain" description="Fatty acid desaturase" evidence="13">
    <location>
        <begin position="7"/>
        <end position="209"/>
    </location>
</feature>
<dbReference type="Pfam" id="PF00487">
    <property type="entry name" value="FA_desaturase"/>
    <property type="match status" value="1"/>
</dbReference>
<keyword evidence="11" id="KW-0275">Fatty acid biosynthesis</keyword>
<evidence type="ECO:0000256" key="6">
    <source>
        <dbReference type="ARBA" id="ARBA00022989"/>
    </source>
</evidence>
<sequence length="254" mass="30606">MTVILIFFFSHWFLSLFFHTFFLHRFASHQMYTTSKGWERMFYLMTWFTQGSSYLVPRAYGVMHRMHHAYSDTEKDPHSPHFFKDVWGMMMHTRNIYNSFVTRTNMPDAEFTSSYLPVWEKLDRFADHWLTRLSFGVAYTLIYVYFAPSYWWFLLLPIHYLMGPVQGAIVNWCGHKYGYANFKNGDHSKNSEPWGIFLLGELFQNNHHKDGENPNFARKWFELDPTFYVMRFMNFIGIIKLKPAVIERGHHHHH</sequence>
<dbReference type="RefSeq" id="WP_234865773.1">
    <property type="nucleotide sequence ID" value="NZ_JAKEVY010000002.1"/>
</dbReference>
<dbReference type="CDD" id="cd03505">
    <property type="entry name" value="Delta9-FADS-like"/>
    <property type="match status" value="1"/>
</dbReference>
<evidence type="ECO:0000256" key="5">
    <source>
        <dbReference type="ARBA" id="ARBA00022832"/>
    </source>
</evidence>
<evidence type="ECO:0000256" key="2">
    <source>
        <dbReference type="ARBA" id="ARBA00008749"/>
    </source>
</evidence>
<dbReference type="PANTHER" id="PTHR11351:SF31">
    <property type="entry name" value="DESATURASE 1, ISOFORM A-RELATED"/>
    <property type="match status" value="1"/>
</dbReference>
<evidence type="ECO:0000256" key="8">
    <source>
        <dbReference type="ARBA" id="ARBA00023004"/>
    </source>
</evidence>
<keyword evidence="7" id="KW-0560">Oxidoreductase</keyword>
<evidence type="ECO:0000256" key="7">
    <source>
        <dbReference type="ARBA" id="ARBA00023002"/>
    </source>
</evidence>
<feature type="transmembrane region" description="Helical" evidence="12">
    <location>
        <begin position="129"/>
        <end position="146"/>
    </location>
</feature>
<dbReference type="InterPro" id="IPR015876">
    <property type="entry name" value="Acyl-CoA_DS"/>
</dbReference>
<comment type="similarity">
    <text evidence="2">Belongs to the fatty acid desaturase type 2 family.</text>
</comment>
<dbReference type="EMBL" id="JAKEVY010000002">
    <property type="protein sequence ID" value="MCF1714820.1"/>
    <property type="molecule type" value="Genomic_DNA"/>
</dbReference>
<evidence type="ECO:0000313" key="14">
    <source>
        <dbReference type="EMBL" id="MCF1714820.1"/>
    </source>
</evidence>
<keyword evidence="3" id="KW-0444">Lipid biosynthesis</keyword>
<comment type="caution">
    <text evidence="14">The sequence shown here is derived from an EMBL/GenBank/DDBJ whole genome shotgun (WGS) entry which is preliminary data.</text>
</comment>
<evidence type="ECO:0000256" key="10">
    <source>
        <dbReference type="ARBA" id="ARBA00023136"/>
    </source>
</evidence>
<gene>
    <name evidence="14" type="ORF">L0U88_09300</name>
</gene>
<keyword evidence="10 12" id="KW-0472">Membrane</keyword>
<keyword evidence="6 12" id="KW-1133">Transmembrane helix</keyword>
<evidence type="ECO:0000313" key="15">
    <source>
        <dbReference type="Proteomes" id="UP001200145"/>
    </source>
</evidence>
<reference evidence="14 15" key="1">
    <citation type="submission" date="2022-01" db="EMBL/GenBank/DDBJ databases">
        <title>Flavihumibacter sp. nov., isolated from sediment of a river.</title>
        <authorList>
            <person name="Liu H."/>
        </authorList>
    </citation>
    <scope>NUCLEOTIDE SEQUENCE [LARGE SCALE GENOMIC DNA]</scope>
    <source>
        <strain evidence="14 15">RY-1</strain>
    </source>
</reference>
<keyword evidence="8" id="KW-0408">Iron</keyword>